<protein>
    <submittedName>
        <fullName evidence="1">Uncharacterized protein</fullName>
    </submittedName>
</protein>
<dbReference type="EMBL" id="JAMKOV010000022">
    <property type="protein sequence ID" value="KAI8036128.1"/>
    <property type="molecule type" value="Genomic_DNA"/>
</dbReference>
<reference evidence="1" key="1">
    <citation type="journal article" date="2023" name="Genome Biol. Evol.">
        <title>Long-read-based Genome Assembly of Drosophila gunungcola Reveals Fewer Chemosensory Genes in Flower-breeding Species.</title>
        <authorList>
            <person name="Negi A."/>
            <person name="Liao B.Y."/>
            <person name="Yeh S.D."/>
        </authorList>
    </citation>
    <scope>NUCLEOTIDE SEQUENCE</scope>
    <source>
        <strain evidence="1">Sukarami</strain>
    </source>
</reference>
<evidence type="ECO:0000313" key="2">
    <source>
        <dbReference type="Proteomes" id="UP001059596"/>
    </source>
</evidence>
<comment type="caution">
    <text evidence="1">The sequence shown here is derived from an EMBL/GenBank/DDBJ whole genome shotgun (WGS) entry which is preliminary data.</text>
</comment>
<evidence type="ECO:0000313" key="1">
    <source>
        <dbReference type="EMBL" id="KAI8036128.1"/>
    </source>
</evidence>
<dbReference type="Proteomes" id="UP001059596">
    <property type="component" value="Unassembled WGS sequence"/>
</dbReference>
<dbReference type="AlphaFoldDB" id="A0A9P9YGF3"/>
<organism evidence="1 2">
    <name type="scientific">Drosophila gunungcola</name>
    <name type="common">fruit fly</name>
    <dbReference type="NCBI Taxonomy" id="103775"/>
    <lineage>
        <taxon>Eukaryota</taxon>
        <taxon>Metazoa</taxon>
        <taxon>Ecdysozoa</taxon>
        <taxon>Arthropoda</taxon>
        <taxon>Hexapoda</taxon>
        <taxon>Insecta</taxon>
        <taxon>Pterygota</taxon>
        <taxon>Neoptera</taxon>
        <taxon>Endopterygota</taxon>
        <taxon>Diptera</taxon>
        <taxon>Brachycera</taxon>
        <taxon>Muscomorpha</taxon>
        <taxon>Ephydroidea</taxon>
        <taxon>Drosophilidae</taxon>
        <taxon>Drosophila</taxon>
        <taxon>Sophophora</taxon>
    </lineage>
</organism>
<accession>A0A9P9YGF3</accession>
<keyword evidence="2" id="KW-1185">Reference proteome</keyword>
<sequence length="70" mass="7594">MSEHVLLSTGPIFAHAKDAVGDTVATQVVHLRFRDTIRSIRTTHISHTTHSTVTRHASLSAPLHATSLSL</sequence>
<gene>
    <name evidence="1" type="ORF">M5D96_010988</name>
</gene>
<proteinExistence type="predicted"/>
<name>A0A9P9YGF3_9MUSC</name>